<evidence type="ECO:0000256" key="4">
    <source>
        <dbReference type="ARBA" id="ARBA00023004"/>
    </source>
</evidence>
<dbReference type="HOGENOM" id="CLU_001570_14_0_1"/>
<dbReference type="InterPro" id="IPR001128">
    <property type="entry name" value="Cyt_P450"/>
</dbReference>
<comment type="cofactor">
    <cofactor evidence="1 5">
        <name>heme</name>
        <dbReference type="ChEBI" id="CHEBI:30413"/>
    </cofactor>
</comment>
<dbReference type="PANTHER" id="PTHR24305:SF232">
    <property type="entry name" value="P450, PUTATIVE (EUROFUNG)-RELATED"/>
    <property type="match status" value="1"/>
</dbReference>
<dbReference type="OrthoDB" id="3934656at2759"/>
<dbReference type="STRING" id="1043005.A0A074ZB15"/>
<keyword evidence="6" id="KW-0472">Membrane</keyword>
<proteinExistence type="inferred from homology"/>
<evidence type="ECO:0000256" key="1">
    <source>
        <dbReference type="ARBA" id="ARBA00001971"/>
    </source>
</evidence>
<dbReference type="InterPro" id="IPR050121">
    <property type="entry name" value="Cytochrome_P450_monoxygenase"/>
</dbReference>
<evidence type="ECO:0008006" key="9">
    <source>
        <dbReference type="Google" id="ProtNLM"/>
    </source>
</evidence>
<dbReference type="Gene3D" id="1.10.630.10">
    <property type="entry name" value="Cytochrome P450"/>
    <property type="match status" value="1"/>
</dbReference>
<dbReference type="InParanoid" id="A0A074ZB15"/>
<keyword evidence="4 5" id="KW-0408">Iron</keyword>
<dbReference type="GO" id="GO:0020037">
    <property type="term" value="F:heme binding"/>
    <property type="evidence" value="ECO:0007669"/>
    <property type="project" value="InterPro"/>
</dbReference>
<dbReference type="Proteomes" id="UP000030641">
    <property type="component" value="Unassembled WGS sequence"/>
</dbReference>
<evidence type="ECO:0000256" key="2">
    <source>
        <dbReference type="ARBA" id="ARBA00010617"/>
    </source>
</evidence>
<keyword evidence="6" id="KW-1133">Transmembrane helix</keyword>
<dbReference type="GO" id="GO:0005506">
    <property type="term" value="F:iron ion binding"/>
    <property type="evidence" value="ECO:0007669"/>
    <property type="project" value="InterPro"/>
</dbReference>
<evidence type="ECO:0000256" key="3">
    <source>
        <dbReference type="ARBA" id="ARBA00022723"/>
    </source>
</evidence>
<dbReference type="OMA" id="MWLQYYA"/>
<dbReference type="PRINTS" id="PR00385">
    <property type="entry name" value="P450"/>
</dbReference>
<dbReference type="PANTHER" id="PTHR24305">
    <property type="entry name" value="CYTOCHROME P450"/>
    <property type="match status" value="1"/>
</dbReference>
<organism evidence="7 8">
    <name type="scientific">Aureobasidium subglaciale (strain EXF-2481)</name>
    <name type="common">Aureobasidium pullulans var. subglaciale</name>
    <dbReference type="NCBI Taxonomy" id="1043005"/>
    <lineage>
        <taxon>Eukaryota</taxon>
        <taxon>Fungi</taxon>
        <taxon>Dikarya</taxon>
        <taxon>Ascomycota</taxon>
        <taxon>Pezizomycotina</taxon>
        <taxon>Dothideomycetes</taxon>
        <taxon>Dothideomycetidae</taxon>
        <taxon>Dothideales</taxon>
        <taxon>Saccotheciaceae</taxon>
        <taxon>Aureobasidium</taxon>
    </lineage>
</organism>
<dbReference type="Pfam" id="PF00067">
    <property type="entry name" value="p450"/>
    <property type="match status" value="1"/>
</dbReference>
<keyword evidence="8" id="KW-1185">Reference proteome</keyword>
<comment type="similarity">
    <text evidence="2">Belongs to the cytochrome P450 family.</text>
</comment>
<sequence>MPTMAVTTSSPGLTIPSLDVVITTLVSHYLLSFFSIVSLTYVVYQRVFAPLAGVPGPFWASLGKGWLIARAKKGDLHRELIKLHEIHGPLVRIAPKEVSVADLDGIKMIYGAGSHFHKSDWYSVLKGHRTFDPFAEQDPHVHAAQKKLVIRPYAMETLKDLEPYVDSTVYHFISRMREKVTQQVDLGKWFQLFAFDVIGEITFSKRFGFMDTEHDDGSLKSVESTLASAAWLGHVPWVFWTHDYLKPWVGNWLGVTNRTGSLMQRALKEVEERKVRGTDRNDFLEKFFRLQREKPDQVTDVAVISMAAANITAGSDTTAISLRAIIYHLLLHPEYLDLLRQEIDTARRERRLSDPVTMEEAEKMPFLQACIMEGLRIHPSIGGLLPRTVPPGGCVIAGTFIPAGHVVGTSAWVVNRNADIYGPDANTFNPTRWLKGNRHEMQRYFLTFGGASRQCFGKNIAFMEMSKMVPTFLRHFDVELCFPDRPLKEKNFFFVIQEGLIVNLTPRDEVAEGQANGGAEKEMNRY</sequence>
<reference evidence="7 8" key="1">
    <citation type="journal article" date="2014" name="BMC Genomics">
        <title>Genome sequencing of four Aureobasidium pullulans varieties: biotechnological potential, stress tolerance, and description of new species.</title>
        <authorList>
            <person name="Gostin Ar C."/>
            <person name="Ohm R.A."/>
            <person name="Kogej T."/>
            <person name="Sonjak S."/>
            <person name="Turk M."/>
            <person name="Zajc J."/>
            <person name="Zalar P."/>
            <person name="Grube M."/>
            <person name="Sun H."/>
            <person name="Han J."/>
            <person name="Sharma A."/>
            <person name="Chiniquy J."/>
            <person name="Ngan C.Y."/>
            <person name="Lipzen A."/>
            <person name="Barry K."/>
            <person name="Grigoriev I.V."/>
            <person name="Gunde-Cimerman N."/>
        </authorList>
    </citation>
    <scope>NUCLEOTIDE SEQUENCE [LARGE SCALE GENOMIC DNA]</scope>
    <source>
        <strain evidence="7 8">EXF-2481</strain>
    </source>
</reference>
<keyword evidence="3 5" id="KW-0479">Metal-binding</keyword>
<evidence type="ECO:0000256" key="6">
    <source>
        <dbReference type="SAM" id="Phobius"/>
    </source>
</evidence>
<name>A0A074ZB15_AURSE</name>
<evidence type="ECO:0000256" key="5">
    <source>
        <dbReference type="PIRSR" id="PIRSR602401-1"/>
    </source>
</evidence>
<gene>
    <name evidence="7" type="ORF">AUEXF2481DRAFT_653628</name>
</gene>
<keyword evidence="5" id="KW-0349">Heme</keyword>
<feature type="transmembrane region" description="Helical" evidence="6">
    <location>
        <begin position="20"/>
        <end position="44"/>
    </location>
</feature>
<dbReference type="RefSeq" id="XP_013344703.1">
    <property type="nucleotide sequence ID" value="XM_013489249.1"/>
</dbReference>
<dbReference type="InterPro" id="IPR002401">
    <property type="entry name" value="Cyt_P450_E_grp-I"/>
</dbReference>
<dbReference type="GO" id="GO:0016705">
    <property type="term" value="F:oxidoreductase activity, acting on paired donors, with incorporation or reduction of molecular oxygen"/>
    <property type="evidence" value="ECO:0007669"/>
    <property type="project" value="InterPro"/>
</dbReference>
<dbReference type="SUPFAM" id="SSF48264">
    <property type="entry name" value="Cytochrome P450"/>
    <property type="match status" value="1"/>
</dbReference>
<dbReference type="AlphaFoldDB" id="A0A074ZB15"/>
<dbReference type="GeneID" id="25370080"/>
<protein>
    <recommendedName>
        <fullName evidence="9">Cytochrome P450 family protein</fullName>
    </recommendedName>
</protein>
<dbReference type="CDD" id="cd11060">
    <property type="entry name" value="CYP57A1-like"/>
    <property type="match status" value="1"/>
</dbReference>
<dbReference type="GO" id="GO:0004497">
    <property type="term" value="F:monooxygenase activity"/>
    <property type="evidence" value="ECO:0007669"/>
    <property type="project" value="InterPro"/>
</dbReference>
<keyword evidence="6" id="KW-0812">Transmembrane</keyword>
<evidence type="ECO:0000313" key="8">
    <source>
        <dbReference type="Proteomes" id="UP000030641"/>
    </source>
</evidence>
<evidence type="ECO:0000313" key="7">
    <source>
        <dbReference type="EMBL" id="KEQ95946.1"/>
    </source>
</evidence>
<dbReference type="InterPro" id="IPR036396">
    <property type="entry name" value="Cyt_P450_sf"/>
</dbReference>
<accession>A0A074ZB15</accession>
<dbReference type="EMBL" id="KL584757">
    <property type="protein sequence ID" value="KEQ95946.1"/>
    <property type="molecule type" value="Genomic_DNA"/>
</dbReference>
<feature type="binding site" description="axial binding residue" evidence="5">
    <location>
        <position position="455"/>
    </location>
    <ligand>
        <name>heme</name>
        <dbReference type="ChEBI" id="CHEBI:30413"/>
    </ligand>
    <ligandPart>
        <name>Fe</name>
        <dbReference type="ChEBI" id="CHEBI:18248"/>
    </ligandPart>
</feature>
<dbReference type="PRINTS" id="PR00463">
    <property type="entry name" value="EP450I"/>
</dbReference>